<evidence type="ECO:0000313" key="3">
    <source>
        <dbReference type="Proteomes" id="UP000245934"/>
    </source>
</evidence>
<dbReference type="RefSeq" id="WP_109941730.1">
    <property type="nucleotide sequence ID" value="NZ_CP176366.1"/>
</dbReference>
<dbReference type="PANTHER" id="PTHR30535:SF34">
    <property type="entry name" value="MOLYBDATE-BINDING PROTEIN MOLA"/>
    <property type="match status" value="1"/>
</dbReference>
<dbReference type="AlphaFoldDB" id="A0A2V2N4P2"/>
<evidence type="ECO:0000259" key="1">
    <source>
        <dbReference type="PROSITE" id="PS50983"/>
    </source>
</evidence>
<dbReference type="PANTHER" id="PTHR30535">
    <property type="entry name" value="VITAMIN B12-BINDING PROTEIN"/>
    <property type="match status" value="1"/>
</dbReference>
<dbReference type="GeneID" id="97608445"/>
<evidence type="ECO:0000313" key="2">
    <source>
        <dbReference type="EMBL" id="PWR71157.1"/>
    </source>
</evidence>
<dbReference type="PROSITE" id="PS50983">
    <property type="entry name" value="FE_B12_PBP"/>
    <property type="match status" value="1"/>
</dbReference>
<reference evidence="2 3" key="1">
    <citation type="submission" date="2018-05" db="EMBL/GenBank/DDBJ databases">
        <title>Draft genome of Methanospirillum stamsii Pt1.</title>
        <authorList>
            <person name="Dueholm M.S."/>
            <person name="Nielsen P.H."/>
            <person name="Bakmann L.F."/>
            <person name="Otzen D.E."/>
        </authorList>
    </citation>
    <scope>NUCLEOTIDE SEQUENCE [LARGE SCALE GENOMIC DNA]</scope>
    <source>
        <strain evidence="2 3">Pt1</strain>
    </source>
</reference>
<proteinExistence type="predicted"/>
<sequence>MTNKGLIIAFIAIIASILCISPMYADTVSSDHVISDDLGRELSIPTEITSVVSTAPPTTMTLYLVAPELLAAWNSKPTDLNMMYMPEQYQNLPVVGGWFGKTDGNYETFINLNPDIIFEGRTITGDPKNVDEVEERQVRFGDIPLVTVQDTANISKYSGPITFIGSVLGKEERANALNAYYKEALKTVEETVSTIPDAEKVRVFYAEGPDGLATDPSGSQHSLLIDYCGGKNVAETTITPGYGMTPISLEQVMTWKPDVIIASDSSFASSVLDDPLWQDIPAVKSEKVYAVPAAPFSWFDRPPGTNQIPGLYWMLHTLYPEKYTTDQLREKVSEFYESFYDVTLTSTELDGLLKRVPEYK</sequence>
<dbReference type="Pfam" id="PF01497">
    <property type="entry name" value="Peripla_BP_2"/>
    <property type="match status" value="1"/>
</dbReference>
<dbReference type="Gene3D" id="1.20.58.2180">
    <property type="match status" value="1"/>
</dbReference>
<keyword evidence="3" id="KW-1185">Reference proteome</keyword>
<name>A0A2V2N4P2_9EURY</name>
<gene>
    <name evidence="2" type="ORF">DLD82_13880</name>
</gene>
<accession>A0A2V2N4P2</accession>
<dbReference type="Gene3D" id="3.40.50.1980">
    <property type="entry name" value="Nitrogenase molybdenum iron protein domain"/>
    <property type="match status" value="2"/>
</dbReference>
<feature type="domain" description="Fe/B12 periplasmic-binding" evidence="1">
    <location>
        <begin position="50"/>
        <end position="322"/>
    </location>
</feature>
<protein>
    <submittedName>
        <fullName evidence="2">Iron ABC transporter substrate-binding protein</fullName>
    </submittedName>
</protein>
<dbReference type="InterPro" id="IPR050902">
    <property type="entry name" value="ABC_Transporter_SBP"/>
</dbReference>
<dbReference type="OrthoDB" id="24039at2157"/>
<dbReference type="EMBL" id="QGMZ01000035">
    <property type="protein sequence ID" value="PWR71157.1"/>
    <property type="molecule type" value="Genomic_DNA"/>
</dbReference>
<comment type="caution">
    <text evidence="2">The sequence shown here is derived from an EMBL/GenBank/DDBJ whole genome shotgun (WGS) entry which is preliminary data.</text>
</comment>
<dbReference type="Proteomes" id="UP000245934">
    <property type="component" value="Unassembled WGS sequence"/>
</dbReference>
<organism evidence="2 3">
    <name type="scientific">Methanospirillum stamsii</name>
    <dbReference type="NCBI Taxonomy" id="1277351"/>
    <lineage>
        <taxon>Archaea</taxon>
        <taxon>Methanobacteriati</taxon>
        <taxon>Methanobacteriota</taxon>
        <taxon>Stenosarchaea group</taxon>
        <taxon>Methanomicrobia</taxon>
        <taxon>Methanomicrobiales</taxon>
        <taxon>Methanospirillaceae</taxon>
        <taxon>Methanospirillum</taxon>
    </lineage>
</organism>
<dbReference type="SUPFAM" id="SSF53807">
    <property type="entry name" value="Helical backbone' metal receptor"/>
    <property type="match status" value="1"/>
</dbReference>
<dbReference type="InterPro" id="IPR002491">
    <property type="entry name" value="ABC_transptr_periplasmic_BD"/>
</dbReference>